<gene>
    <name evidence="1" type="ORF">BB561_005727</name>
</gene>
<dbReference type="EMBL" id="MBFR01000364">
    <property type="protein sequence ID" value="PVU88724.1"/>
    <property type="molecule type" value="Genomic_DNA"/>
</dbReference>
<keyword evidence="2" id="KW-1185">Reference proteome</keyword>
<protein>
    <submittedName>
        <fullName evidence="1">Uncharacterized protein</fullName>
    </submittedName>
</protein>
<sequence length="781" mass="89332">MGENTIRIIQAFTHKVNALCMDRSNLKQKKHEPMIVDPHISTNMPATYLDVYPKLAEALPTIEDNFFCLPLTDKERKEAIFSYPKISKMKYLTPVVNETASTTAKRADSVLYNLQATLANITKPIDLFVHQKLLKNPEISNEDNLTVFVIPLGEMNLAGKPPHISEPETEPLFEPEAFNALVTAKNATRRADLRRRNKIKSLPQLRRQTARLQTINKFFAGRVAAEQNGIKVIQDSDQESESGEANGFNEKNFISSREINQLWSSIYNASASVQANASPRSKQSADREIICSISKESNREDKNTNPWILQPTPTYFHQNFALVIGIGKVTEFKNLCIFGQYSYYREDKREMCGIHIKGAEKTKRAGISDKLKERLTPKSVKTYNSRKDILMWISKLYKKSAGNANSSSPRPLNAEAFLRAKKQSSRKVEHMGINGSHRGFNAYKFQKAINYNIRTSTLECCRPLCALKIFGNLLINKYLTTSNLRTVKFKSSGCSKQANCTNGMFNIRINIHTVKHIVRRSQYRSICISVQHKNPMYYSLSLDSKSVGQNALAHNQKFNQKGTPRDNNTFNHNPVLENFNMVPRSTGAVNSITTAFTIITVIPDPRSGNLRLSTYDSKNSMFIPISIRYYSSKIKDTNLLGIDKFEQNIPKSKFELLKKSSASIRLVVPNLYKNSQQKLKDISVRWKLKTEAEKLEYMKKYKLIREQFTTDYINNSACAMSIKDFKKSNPPGVPTESNVFIIYAVAKWKQLPESEKYIYRDKYRDTLQLYQEAYRNEYNLK</sequence>
<dbReference type="OrthoDB" id="1919336at2759"/>
<reference evidence="1 2" key="1">
    <citation type="journal article" date="2018" name="MBio">
        <title>Comparative Genomics Reveals the Core Gene Toolbox for the Fungus-Insect Symbiosis.</title>
        <authorList>
            <person name="Wang Y."/>
            <person name="Stata M."/>
            <person name="Wang W."/>
            <person name="Stajich J.E."/>
            <person name="White M.M."/>
            <person name="Moncalvo J.M."/>
        </authorList>
    </citation>
    <scope>NUCLEOTIDE SEQUENCE [LARGE SCALE GENOMIC DNA]</scope>
    <source>
        <strain evidence="1 2">SWE-8-4</strain>
    </source>
</reference>
<dbReference type="InterPro" id="IPR036910">
    <property type="entry name" value="HMG_box_dom_sf"/>
</dbReference>
<accession>A0A2T9Y8T3</accession>
<proteinExistence type="predicted"/>
<dbReference type="AlphaFoldDB" id="A0A2T9Y8T3"/>
<evidence type="ECO:0000313" key="2">
    <source>
        <dbReference type="Proteomes" id="UP000245383"/>
    </source>
</evidence>
<dbReference type="Proteomes" id="UP000245383">
    <property type="component" value="Unassembled WGS sequence"/>
</dbReference>
<name>A0A2T9Y8T3_9FUNG</name>
<evidence type="ECO:0000313" key="1">
    <source>
        <dbReference type="EMBL" id="PVU88724.1"/>
    </source>
</evidence>
<dbReference type="SUPFAM" id="SSF47095">
    <property type="entry name" value="HMG-box"/>
    <property type="match status" value="1"/>
</dbReference>
<comment type="caution">
    <text evidence="1">The sequence shown here is derived from an EMBL/GenBank/DDBJ whole genome shotgun (WGS) entry which is preliminary data.</text>
</comment>
<organism evidence="1 2">
    <name type="scientific">Smittium simulii</name>
    <dbReference type="NCBI Taxonomy" id="133385"/>
    <lineage>
        <taxon>Eukaryota</taxon>
        <taxon>Fungi</taxon>
        <taxon>Fungi incertae sedis</taxon>
        <taxon>Zoopagomycota</taxon>
        <taxon>Kickxellomycotina</taxon>
        <taxon>Harpellomycetes</taxon>
        <taxon>Harpellales</taxon>
        <taxon>Legeriomycetaceae</taxon>
        <taxon>Smittium</taxon>
    </lineage>
</organism>